<dbReference type="RefSeq" id="XP_020827924.1">
    <property type="nucleotide sequence ID" value="XM_020972265.1"/>
</dbReference>
<dbReference type="RefSeq" id="XP_020827925.1">
    <property type="nucleotide sequence ID" value="XM_020972266.1"/>
</dbReference>
<dbReference type="InterPro" id="IPR050169">
    <property type="entry name" value="Krueppel_C2H2_ZnF"/>
</dbReference>
<dbReference type="Pfam" id="PF01352">
    <property type="entry name" value="KRAB"/>
    <property type="match status" value="1"/>
</dbReference>
<keyword evidence="1" id="KW-0472">Membrane</keyword>
<dbReference type="GO" id="GO:0006355">
    <property type="term" value="P:regulation of DNA-templated transcription"/>
    <property type="evidence" value="ECO:0007669"/>
    <property type="project" value="InterPro"/>
</dbReference>
<keyword evidence="1" id="KW-1133">Transmembrane helix</keyword>
<sequence length="136" mass="15412">MAEWAPGPEETGAWPTHEEGMNSGFLTLRIQESVTFRDVAVDFTGEEWSCLDAAQRALYRDVVWETYESLVFLGIPVCPLDVIFLLAGRRSTREVQGRSSQRPLSRCCGDPYCFFLWLPLPLIPFPALNAKKKTNK</sequence>
<dbReference type="Gene3D" id="6.10.140.140">
    <property type="match status" value="1"/>
</dbReference>
<feature type="transmembrane region" description="Helical" evidence="1">
    <location>
        <begin position="69"/>
        <end position="88"/>
    </location>
</feature>
<dbReference type="InterPro" id="IPR036051">
    <property type="entry name" value="KRAB_dom_sf"/>
</dbReference>
<dbReference type="CDD" id="cd07765">
    <property type="entry name" value="KRAB_A-box"/>
    <property type="match status" value="1"/>
</dbReference>
<evidence type="ECO:0000313" key="5">
    <source>
        <dbReference type="RefSeq" id="XP_020827925.1"/>
    </source>
</evidence>
<keyword evidence="1" id="KW-0812">Transmembrane</keyword>
<evidence type="ECO:0000259" key="2">
    <source>
        <dbReference type="PROSITE" id="PS50805"/>
    </source>
</evidence>
<dbReference type="SUPFAM" id="SSF109640">
    <property type="entry name" value="KRAB domain (Kruppel-associated box)"/>
    <property type="match status" value="1"/>
</dbReference>
<organism evidence="3 4">
    <name type="scientific">Phascolarctos cinereus</name>
    <name type="common">Koala</name>
    <dbReference type="NCBI Taxonomy" id="38626"/>
    <lineage>
        <taxon>Eukaryota</taxon>
        <taxon>Metazoa</taxon>
        <taxon>Chordata</taxon>
        <taxon>Craniata</taxon>
        <taxon>Vertebrata</taxon>
        <taxon>Euteleostomi</taxon>
        <taxon>Mammalia</taxon>
        <taxon>Metatheria</taxon>
        <taxon>Diprotodontia</taxon>
        <taxon>Phascolarctidae</taxon>
        <taxon>Phascolarctos</taxon>
    </lineage>
</organism>
<dbReference type="PANTHER" id="PTHR23232">
    <property type="entry name" value="KRAB DOMAIN C2H2 ZINC FINGER"/>
    <property type="match status" value="1"/>
</dbReference>
<evidence type="ECO:0000313" key="3">
    <source>
        <dbReference type="Proteomes" id="UP000515140"/>
    </source>
</evidence>
<accession>A0A6P5J9W1</accession>
<dbReference type="Proteomes" id="UP000515140">
    <property type="component" value="Unplaced"/>
</dbReference>
<gene>
    <name evidence="4 5" type="primary">LOC110198105</name>
</gene>
<reference evidence="4 5" key="1">
    <citation type="submission" date="2025-04" db="UniProtKB">
        <authorList>
            <consortium name="RefSeq"/>
        </authorList>
    </citation>
    <scope>IDENTIFICATION</scope>
    <source>
        <tissue evidence="4 5">Spleen</tissue>
    </source>
</reference>
<dbReference type="InterPro" id="IPR001909">
    <property type="entry name" value="KRAB"/>
</dbReference>
<protein>
    <submittedName>
        <fullName evidence="4 5">Zinc finger protein 880-like isoform X1</fullName>
    </submittedName>
</protein>
<evidence type="ECO:0000256" key="1">
    <source>
        <dbReference type="SAM" id="Phobius"/>
    </source>
</evidence>
<dbReference type="SMART" id="SM00349">
    <property type="entry name" value="KRAB"/>
    <property type="match status" value="1"/>
</dbReference>
<proteinExistence type="predicted"/>
<keyword evidence="3" id="KW-1185">Reference proteome</keyword>
<dbReference type="GeneID" id="110198105"/>
<feature type="domain" description="KRAB" evidence="2">
    <location>
        <begin position="34"/>
        <end position="105"/>
    </location>
</feature>
<dbReference type="KEGG" id="pcw:110198105"/>
<name>A0A6P5J9W1_PHACI</name>
<evidence type="ECO:0000313" key="4">
    <source>
        <dbReference type="RefSeq" id="XP_020827924.1"/>
    </source>
</evidence>
<dbReference type="AlphaFoldDB" id="A0A6P5J9W1"/>
<dbReference type="PROSITE" id="PS50805">
    <property type="entry name" value="KRAB"/>
    <property type="match status" value="1"/>
</dbReference>
<dbReference type="PANTHER" id="PTHR23232:SF168">
    <property type="entry name" value="KRAB DOMAIN-CONTAINING PROTEIN"/>
    <property type="match status" value="1"/>
</dbReference>